<evidence type="ECO:0000313" key="6">
    <source>
        <dbReference type="Proteomes" id="UP000245647"/>
    </source>
</evidence>
<evidence type="ECO:0000256" key="2">
    <source>
        <dbReference type="ARBA" id="ARBA00022729"/>
    </source>
</evidence>
<organism evidence="5 6">
    <name type="scientific">Pararcticibacter amylolyticus</name>
    <dbReference type="NCBI Taxonomy" id="2173175"/>
    <lineage>
        <taxon>Bacteria</taxon>
        <taxon>Pseudomonadati</taxon>
        <taxon>Bacteroidota</taxon>
        <taxon>Sphingobacteriia</taxon>
        <taxon>Sphingobacteriales</taxon>
        <taxon>Sphingobacteriaceae</taxon>
        <taxon>Pararcticibacter</taxon>
    </lineage>
</organism>
<dbReference type="InterPro" id="IPR024930">
    <property type="entry name" value="Skp_dom_sf"/>
</dbReference>
<keyword evidence="4" id="KW-1133">Transmembrane helix</keyword>
<sequence>MINKNSFSESKKSISTFLILFNVLLSLVVISLLVLSFRNNDKIAYVESGKLLNEYKGSEKARKEFQKKATEWQANIDTLETEVKNAMKKYEKDLPGMTAREQKMGRELINTKRSALVNYQRAISENAKQENAKLMQGVFSTINSFLTEYGKKNGYKMIFIANESGTIAYAREGLDLTSRVLQELNDEYLTSKK</sequence>
<dbReference type="SMART" id="SM00935">
    <property type="entry name" value="OmpH"/>
    <property type="match status" value="1"/>
</dbReference>
<accession>A0A2U2PJA2</accession>
<dbReference type="PANTHER" id="PTHR35089:SF1">
    <property type="entry name" value="CHAPERONE PROTEIN SKP"/>
    <property type="match status" value="1"/>
</dbReference>
<feature type="transmembrane region" description="Helical" evidence="4">
    <location>
        <begin position="14"/>
        <end position="35"/>
    </location>
</feature>
<comment type="caution">
    <text evidence="5">The sequence shown here is derived from an EMBL/GenBank/DDBJ whole genome shotgun (WGS) entry which is preliminary data.</text>
</comment>
<proteinExistence type="inferred from homology"/>
<dbReference type="Proteomes" id="UP000245647">
    <property type="component" value="Unassembled WGS sequence"/>
</dbReference>
<reference evidence="5 6" key="1">
    <citation type="submission" date="2018-04" db="EMBL/GenBank/DDBJ databases">
        <title>Pedobacter chongqingensis sp. nov., isolated from a rottenly hemp rope.</title>
        <authorList>
            <person name="Cai Y."/>
        </authorList>
    </citation>
    <scope>NUCLEOTIDE SEQUENCE [LARGE SCALE GENOMIC DNA]</scope>
    <source>
        <strain evidence="5 6">FJ4-8</strain>
    </source>
</reference>
<dbReference type="Gene3D" id="3.30.910.20">
    <property type="entry name" value="Skp domain"/>
    <property type="match status" value="1"/>
</dbReference>
<dbReference type="Pfam" id="PF03938">
    <property type="entry name" value="OmpH"/>
    <property type="match status" value="1"/>
</dbReference>
<keyword evidence="2" id="KW-0732">Signal</keyword>
<keyword evidence="4" id="KW-0472">Membrane</keyword>
<name>A0A2U2PJA2_9SPHI</name>
<dbReference type="AlphaFoldDB" id="A0A2U2PJA2"/>
<feature type="coiled-coil region" evidence="3">
    <location>
        <begin position="62"/>
        <end position="89"/>
    </location>
</feature>
<dbReference type="PANTHER" id="PTHR35089">
    <property type="entry name" value="CHAPERONE PROTEIN SKP"/>
    <property type="match status" value="1"/>
</dbReference>
<dbReference type="EMBL" id="QEAS01000005">
    <property type="protein sequence ID" value="PWG81344.1"/>
    <property type="molecule type" value="Genomic_DNA"/>
</dbReference>
<dbReference type="GO" id="GO:0051082">
    <property type="term" value="F:unfolded protein binding"/>
    <property type="evidence" value="ECO:0007669"/>
    <property type="project" value="InterPro"/>
</dbReference>
<dbReference type="SUPFAM" id="SSF111384">
    <property type="entry name" value="OmpH-like"/>
    <property type="match status" value="1"/>
</dbReference>
<keyword evidence="4" id="KW-0812">Transmembrane</keyword>
<keyword evidence="6" id="KW-1185">Reference proteome</keyword>
<gene>
    <name evidence="5" type="ORF">DDR33_08225</name>
</gene>
<dbReference type="InterPro" id="IPR005632">
    <property type="entry name" value="Chaperone_Skp"/>
</dbReference>
<dbReference type="OrthoDB" id="1145062at2"/>
<dbReference type="GO" id="GO:0050821">
    <property type="term" value="P:protein stabilization"/>
    <property type="evidence" value="ECO:0007669"/>
    <property type="project" value="TreeGrafter"/>
</dbReference>
<dbReference type="GO" id="GO:0005829">
    <property type="term" value="C:cytosol"/>
    <property type="evidence" value="ECO:0007669"/>
    <property type="project" value="TreeGrafter"/>
</dbReference>
<evidence type="ECO:0008006" key="7">
    <source>
        <dbReference type="Google" id="ProtNLM"/>
    </source>
</evidence>
<protein>
    <recommendedName>
        <fullName evidence="7">Molecular chaperone Skp</fullName>
    </recommendedName>
</protein>
<evidence type="ECO:0000256" key="1">
    <source>
        <dbReference type="ARBA" id="ARBA00009091"/>
    </source>
</evidence>
<comment type="similarity">
    <text evidence="1">Belongs to the Skp family.</text>
</comment>
<dbReference type="RefSeq" id="WP_109415286.1">
    <property type="nucleotide sequence ID" value="NZ_QEAS01000005.1"/>
</dbReference>
<evidence type="ECO:0000256" key="4">
    <source>
        <dbReference type="SAM" id="Phobius"/>
    </source>
</evidence>
<keyword evidence="3" id="KW-0175">Coiled coil</keyword>
<evidence type="ECO:0000313" key="5">
    <source>
        <dbReference type="EMBL" id="PWG81344.1"/>
    </source>
</evidence>
<evidence type="ECO:0000256" key="3">
    <source>
        <dbReference type="SAM" id="Coils"/>
    </source>
</evidence>